<dbReference type="SUPFAM" id="SSF46955">
    <property type="entry name" value="Putative DNA-binding domain"/>
    <property type="match status" value="1"/>
</dbReference>
<protein>
    <recommendedName>
        <fullName evidence="1">Helix-turn-helix domain-containing protein</fullName>
    </recommendedName>
</protein>
<dbReference type="AlphaFoldDB" id="A0A645D0D9"/>
<feature type="domain" description="Helix-turn-helix" evidence="1">
    <location>
        <begin position="5"/>
        <end position="55"/>
    </location>
</feature>
<dbReference type="InterPro" id="IPR010093">
    <property type="entry name" value="SinI_DNA-bd"/>
</dbReference>
<comment type="caution">
    <text evidence="2">The sequence shown here is derived from an EMBL/GenBank/DDBJ whole genome shotgun (WGS) entry which is preliminary data.</text>
</comment>
<dbReference type="InterPro" id="IPR009061">
    <property type="entry name" value="DNA-bd_dom_put_sf"/>
</dbReference>
<name>A0A645D0D9_9ZZZZ</name>
<dbReference type="GO" id="GO:0003677">
    <property type="term" value="F:DNA binding"/>
    <property type="evidence" value="ECO:0007669"/>
    <property type="project" value="InterPro"/>
</dbReference>
<proteinExistence type="predicted"/>
<dbReference type="NCBIfam" id="TIGR01764">
    <property type="entry name" value="excise"/>
    <property type="match status" value="1"/>
</dbReference>
<evidence type="ECO:0000259" key="1">
    <source>
        <dbReference type="Pfam" id="PF12728"/>
    </source>
</evidence>
<reference evidence="2" key="1">
    <citation type="submission" date="2019-08" db="EMBL/GenBank/DDBJ databases">
        <authorList>
            <person name="Kucharzyk K."/>
            <person name="Murdoch R.W."/>
            <person name="Higgins S."/>
            <person name="Loffler F."/>
        </authorList>
    </citation>
    <scope>NUCLEOTIDE SEQUENCE</scope>
</reference>
<dbReference type="InterPro" id="IPR041657">
    <property type="entry name" value="HTH_17"/>
</dbReference>
<sequence>MEDKFYTIDQVAELLGMHHKTIRKFITEGKLGASKVGKQWRISGHDLSTFMERNSGKMGSEKINEELNVDYFTTSDEEDTISDRINVSTVIDIKETGKDDYMRISNTIIAIANCKDPEMGRSTVNIKYDENDKRLRVILWGSVKFIESMLDTISMLVEQ</sequence>
<dbReference type="EMBL" id="VSSQ01031664">
    <property type="protein sequence ID" value="MPM82639.1"/>
    <property type="molecule type" value="Genomic_DNA"/>
</dbReference>
<gene>
    <name evidence="2" type="ORF">SDC9_129701</name>
</gene>
<evidence type="ECO:0000313" key="2">
    <source>
        <dbReference type="EMBL" id="MPM82639.1"/>
    </source>
</evidence>
<dbReference type="Pfam" id="PF12728">
    <property type="entry name" value="HTH_17"/>
    <property type="match status" value="1"/>
</dbReference>
<accession>A0A645D0D9</accession>
<organism evidence="2">
    <name type="scientific">bioreactor metagenome</name>
    <dbReference type="NCBI Taxonomy" id="1076179"/>
    <lineage>
        <taxon>unclassified sequences</taxon>
        <taxon>metagenomes</taxon>
        <taxon>ecological metagenomes</taxon>
    </lineage>
</organism>